<dbReference type="Proteomes" id="UP000027100">
    <property type="component" value="Unassembled WGS sequence"/>
</dbReference>
<keyword evidence="2" id="KW-1185">Reference proteome</keyword>
<protein>
    <submittedName>
        <fullName evidence="1">Uncharacterized protein</fullName>
    </submittedName>
</protein>
<dbReference type="AlphaFoldDB" id="A0A062VHI1"/>
<reference evidence="1 2" key="1">
    <citation type="journal article" date="2014" name="Antonie Van Leeuwenhoek">
        <title>Hyphomonas beringensis sp. nov. and Hyphomonas chukchiensis sp. nov., isolated from surface seawater of the Bering Sea and Chukchi Sea.</title>
        <authorList>
            <person name="Li C."/>
            <person name="Lai Q."/>
            <person name="Li G."/>
            <person name="Dong C."/>
            <person name="Wang J."/>
            <person name="Liao Y."/>
            <person name="Shao Z."/>
        </authorList>
    </citation>
    <scope>NUCLEOTIDE SEQUENCE [LARGE SCALE GENOMIC DNA]</scope>
    <source>
        <strain evidence="1 2">PS728</strain>
    </source>
</reference>
<proteinExistence type="predicted"/>
<name>A0A062VHI1_9PROT</name>
<evidence type="ECO:0000313" key="2">
    <source>
        <dbReference type="Proteomes" id="UP000027100"/>
    </source>
</evidence>
<organism evidence="1 2">
    <name type="scientific">Hyphomonas polymorpha PS728</name>
    <dbReference type="NCBI Taxonomy" id="1280954"/>
    <lineage>
        <taxon>Bacteria</taxon>
        <taxon>Pseudomonadati</taxon>
        <taxon>Pseudomonadota</taxon>
        <taxon>Alphaproteobacteria</taxon>
        <taxon>Hyphomonadales</taxon>
        <taxon>Hyphomonadaceae</taxon>
        <taxon>Hyphomonas</taxon>
    </lineage>
</organism>
<accession>A0A062VHI1</accession>
<evidence type="ECO:0000313" key="1">
    <source>
        <dbReference type="EMBL" id="KCZ98015.1"/>
    </source>
</evidence>
<dbReference type="STRING" id="1280954.HPO_11893"/>
<gene>
    <name evidence="1" type="ORF">HPO_11893</name>
</gene>
<sequence length="61" mass="6809">MAARAARRDDHEIGERGFTLKVDQDQVFGFVVFEGFAERIGDRSDLFDRDAFRRLCAGGGG</sequence>
<comment type="caution">
    <text evidence="1">The sequence shown here is derived from an EMBL/GenBank/DDBJ whole genome shotgun (WGS) entry which is preliminary data.</text>
</comment>
<dbReference type="EMBL" id="ARYM01000013">
    <property type="protein sequence ID" value="KCZ98015.1"/>
    <property type="molecule type" value="Genomic_DNA"/>
</dbReference>